<reference evidence="2" key="1">
    <citation type="journal article" date="2013" name="ISME J.">
        <title>A small predatory core genome in the divergent marine Bacteriovorax marinus SJ and the terrestrial Bdellovibrio bacteriovorus.</title>
        <authorList>
            <person name="Crossman L.C."/>
            <person name="Chen H."/>
            <person name="Cerdeno-Tarraga A.M."/>
            <person name="Brooks K."/>
            <person name="Quail M.A."/>
            <person name="Pineiro S.A."/>
            <person name="Hobley L."/>
            <person name="Sockett R.E."/>
            <person name="Bentley S.D."/>
            <person name="Parkhill J."/>
            <person name="Williams H.N."/>
            <person name="Stine O.C."/>
        </authorList>
    </citation>
    <scope>NUCLEOTIDE SEQUENCE [LARGE SCALE GENOMIC DNA]</scope>
    <source>
        <strain evidence="2">ATCC BAA-682 / DSM 15412 / SJ</strain>
    </source>
</reference>
<organism evidence="1 2">
    <name type="scientific">Halobacteriovorax marinus (strain ATCC BAA-682 / DSM 15412 / SJ)</name>
    <name type="common">Bacteriovorax marinus</name>
    <dbReference type="NCBI Taxonomy" id="862908"/>
    <lineage>
        <taxon>Bacteria</taxon>
        <taxon>Pseudomonadati</taxon>
        <taxon>Bdellovibrionota</taxon>
        <taxon>Bacteriovoracia</taxon>
        <taxon>Bacteriovoracales</taxon>
        <taxon>Halobacteriovoraceae</taxon>
        <taxon>Halobacteriovorax</taxon>
    </lineage>
</organism>
<dbReference type="PATRIC" id="fig|862908.3.peg.1945"/>
<dbReference type="Proteomes" id="UP000008963">
    <property type="component" value="Chromosome"/>
</dbReference>
<dbReference type="AlphaFoldDB" id="E1X328"/>
<keyword evidence="2" id="KW-1185">Reference proteome</keyword>
<evidence type="ECO:0000313" key="2">
    <source>
        <dbReference type="Proteomes" id="UP000008963"/>
    </source>
</evidence>
<proteinExistence type="predicted"/>
<name>E1X328_HALMS</name>
<dbReference type="EMBL" id="FQ312005">
    <property type="protein sequence ID" value="CBW26858.1"/>
    <property type="molecule type" value="Genomic_DNA"/>
</dbReference>
<accession>E1X328</accession>
<sequence length="164" mass="18593">MKKLSMLVLSLLSLSSFGYTYVGMNVPTMLMENGFEFESVKVTNICQLEDGSFKTIKKATNKCVKYSRNFRNAFEYREAQNGCLRTGSLHLFAAESKPTSWCAEFGRDHDGEYGCIRIGRGSEVRPLTYTVQKVRYNTRGGLNNETRVIEEVLESYTHTIPACN</sequence>
<dbReference type="HOGENOM" id="CLU_1616711_0_0_7"/>
<evidence type="ECO:0000313" key="1">
    <source>
        <dbReference type="EMBL" id="CBW26858.1"/>
    </source>
</evidence>
<dbReference type="RefSeq" id="WP_014244636.1">
    <property type="nucleotide sequence ID" value="NC_016620.1"/>
</dbReference>
<dbReference type="OrthoDB" id="5310408at2"/>
<gene>
    <name evidence="1" type="ordered locus">BMS_2046</name>
</gene>
<dbReference type="STRING" id="862908.BMS_2046"/>
<dbReference type="KEGG" id="bmx:BMS_2046"/>
<protein>
    <submittedName>
        <fullName evidence="1">Exported protein</fullName>
    </submittedName>
</protein>